<dbReference type="InterPro" id="IPR039657">
    <property type="entry name" value="Dimethylallyltransferase"/>
</dbReference>
<feature type="region of interest" description="Disordered" evidence="5">
    <location>
        <begin position="466"/>
        <end position="507"/>
    </location>
</feature>
<dbReference type="GO" id="GO:0005739">
    <property type="term" value="C:mitochondrion"/>
    <property type="evidence" value="ECO:0007669"/>
    <property type="project" value="TreeGrafter"/>
</dbReference>
<proteinExistence type="inferred from homology"/>
<sequence>MSLRPLIAICGTTGVGKSKLAIELALALAQQRWGGYTGARIINADAMQVYAGIDILTNKVPAEEQCGVEHLLMGFKHPGEQYVVGQWVSDAVRAIEETHQRRQIPIVVGGTSYWIQHLIFSGRLAAPPDAPEDVSGTAPASSQSARLTQAVELLPPELLSLYNDLPASATDVDVESALTLHRLLAALDPTVAQRWHWKDTRKVLRSLELARQTGRLPSEIIAEQSQAVPPPRYRTLCFWLYARPDVLNPRLDARVDQMLSHGLLQEVEELMAATTQSPMAPTSPGSDGDGGEEARPTIDYTLGIYQSIGYREFSSYLTYDAARPAAEREQAFEAAVERMKTSTRQYAKRQVSWLRNKLLPAAREANKLSHEDPDGAGDVVPAFLLDATELGDSWTAGVQETARRITEDFLEQRGLPDPLGLSDAARELLAVPEKPTEPSAVLSARRKVVCPICTVDARDPVMIEEGDEWKAHERSRKHRKLAAKRKRPRERGGLAEAEDRDDARGNS</sequence>
<evidence type="ECO:0000256" key="4">
    <source>
        <dbReference type="ARBA" id="ARBA00022840"/>
    </source>
</evidence>
<evidence type="ECO:0000256" key="2">
    <source>
        <dbReference type="ARBA" id="ARBA00022679"/>
    </source>
</evidence>
<feature type="compositionally biased region" description="Polar residues" evidence="5">
    <location>
        <begin position="274"/>
        <end position="285"/>
    </location>
</feature>
<dbReference type="InterPro" id="IPR018022">
    <property type="entry name" value="IPT"/>
</dbReference>
<comment type="caution">
    <text evidence="6">The sequence shown here is derived from an EMBL/GenBank/DDBJ whole genome shotgun (WGS) entry which is preliminary data.</text>
</comment>
<keyword evidence="2" id="KW-0808">Transferase</keyword>
<keyword evidence="7" id="KW-1185">Reference proteome</keyword>
<dbReference type="HAMAP" id="MF_00185">
    <property type="entry name" value="IPP_trans"/>
    <property type="match status" value="1"/>
</dbReference>
<feature type="region of interest" description="Disordered" evidence="5">
    <location>
        <begin position="274"/>
        <end position="294"/>
    </location>
</feature>
<dbReference type="Gene3D" id="3.40.50.300">
    <property type="entry name" value="P-loop containing nucleotide triphosphate hydrolases"/>
    <property type="match status" value="1"/>
</dbReference>
<accession>A0A9P3GMP6</accession>
<evidence type="ECO:0000313" key="6">
    <source>
        <dbReference type="EMBL" id="GJE97064.1"/>
    </source>
</evidence>
<dbReference type="PANTHER" id="PTHR11088:SF89">
    <property type="entry name" value="TRNA DIMETHYLALLYLTRANSFERASE"/>
    <property type="match status" value="1"/>
</dbReference>
<keyword evidence="4" id="KW-0067">ATP-binding</keyword>
<dbReference type="SUPFAM" id="SSF52540">
    <property type="entry name" value="P-loop containing nucleoside triphosphate hydrolases"/>
    <property type="match status" value="1"/>
</dbReference>
<dbReference type="GO" id="GO:0052381">
    <property type="term" value="F:tRNA dimethylallyltransferase activity"/>
    <property type="evidence" value="ECO:0007669"/>
    <property type="project" value="InterPro"/>
</dbReference>
<dbReference type="GO" id="GO:0006400">
    <property type="term" value="P:tRNA modification"/>
    <property type="evidence" value="ECO:0007669"/>
    <property type="project" value="TreeGrafter"/>
</dbReference>
<dbReference type="Gene3D" id="3.30.160.60">
    <property type="entry name" value="Classic Zinc Finger"/>
    <property type="match status" value="1"/>
</dbReference>
<dbReference type="Proteomes" id="UP000703269">
    <property type="component" value="Unassembled WGS sequence"/>
</dbReference>
<dbReference type="EMBL" id="BPQB01000067">
    <property type="protein sequence ID" value="GJE97064.1"/>
    <property type="molecule type" value="Genomic_DNA"/>
</dbReference>
<dbReference type="GO" id="GO:0005524">
    <property type="term" value="F:ATP binding"/>
    <property type="evidence" value="ECO:0007669"/>
    <property type="project" value="UniProtKB-KW"/>
</dbReference>
<dbReference type="OrthoDB" id="775260at2759"/>
<comment type="similarity">
    <text evidence="1">Belongs to the IPP transferase family.</text>
</comment>
<protein>
    <submittedName>
        <fullName evidence="6">tRNA isopentenyltransferase</fullName>
    </submittedName>
</protein>
<organism evidence="6 7">
    <name type="scientific">Phanerochaete sordida</name>
    <dbReference type="NCBI Taxonomy" id="48140"/>
    <lineage>
        <taxon>Eukaryota</taxon>
        <taxon>Fungi</taxon>
        <taxon>Dikarya</taxon>
        <taxon>Basidiomycota</taxon>
        <taxon>Agaricomycotina</taxon>
        <taxon>Agaricomycetes</taxon>
        <taxon>Polyporales</taxon>
        <taxon>Phanerochaetaceae</taxon>
        <taxon>Phanerochaete</taxon>
    </lineage>
</organism>
<evidence type="ECO:0000256" key="1">
    <source>
        <dbReference type="ARBA" id="ARBA00005842"/>
    </source>
</evidence>
<gene>
    <name evidence="6" type="ORF">PsYK624_132740</name>
</gene>
<evidence type="ECO:0000256" key="3">
    <source>
        <dbReference type="ARBA" id="ARBA00022741"/>
    </source>
</evidence>
<dbReference type="Pfam" id="PF01715">
    <property type="entry name" value="IPPT"/>
    <property type="match status" value="1"/>
</dbReference>
<reference evidence="6 7" key="1">
    <citation type="submission" date="2021-08" db="EMBL/GenBank/DDBJ databases">
        <title>Draft Genome Sequence of Phanerochaete sordida strain YK-624.</title>
        <authorList>
            <person name="Mori T."/>
            <person name="Dohra H."/>
            <person name="Suzuki T."/>
            <person name="Kawagishi H."/>
            <person name="Hirai H."/>
        </authorList>
    </citation>
    <scope>NUCLEOTIDE SEQUENCE [LARGE SCALE GENOMIC DNA]</scope>
    <source>
        <strain evidence="6 7">YK-624</strain>
    </source>
</reference>
<feature type="compositionally biased region" description="Basic residues" evidence="5">
    <location>
        <begin position="473"/>
        <end position="489"/>
    </location>
</feature>
<keyword evidence="3" id="KW-0547">Nucleotide-binding</keyword>
<dbReference type="InterPro" id="IPR027417">
    <property type="entry name" value="P-loop_NTPase"/>
</dbReference>
<evidence type="ECO:0000256" key="5">
    <source>
        <dbReference type="SAM" id="MobiDB-lite"/>
    </source>
</evidence>
<evidence type="ECO:0000313" key="7">
    <source>
        <dbReference type="Proteomes" id="UP000703269"/>
    </source>
</evidence>
<dbReference type="AlphaFoldDB" id="A0A9P3GMP6"/>
<dbReference type="Gene3D" id="1.10.20.140">
    <property type="match status" value="1"/>
</dbReference>
<dbReference type="PANTHER" id="PTHR11088">
    <property type="entry name" value="TRNA DIMETHYLALLYLTRANSFERASE"/>
    <property type="match status" value="1"/>
</dbReference>
<name>A0A9P3GMP6_9APHY</name>